<reference evidence="6 7" key="1">
    <citation type="journal article" date="2013" name="ISME J.">
        <title>Metabolic model for the filamentous 'Candidatus Microthrix parvicella' based on genomic and metagenomic analyses.</title>
        <authorList>
            <person name="Jon McIlroy S."/>
            <person name="Kristiansen R."/>
            <person name="Albertsen M."/>
            <person name="Michael Karst S."/>
            <person name="Rossetti S."/>
            <person name="Lund Nielsen J."/>
            <person name="Tandoi V."/>
            <person name="James Seviour R."/>
            <person name="Nielsen P.H."/>
        </authorList>
    </citation>
    <scope>NUCLEOTIDE SEQUENCE [LARGE SCALE GENOMIC DNA]</scope>
    <source>
        <strain evidence="6 7">RN1</strain>
    </source>
</reference>
<keyword evidence="3" id="KW-0067">ATP-binding</keyword>
<evidence type="ECO:0000313" key="7">
    <source>
        <dbReference type="Proteomes" id="UP000018291"/>
    </source>
</evidence>
<dbReference type="GO" id="GO:0016887">
    <property type="term" value="F:ATP hydrolysis activity"/>
    <property type="evidence" value="ECO:0007669"/>
    <property type="project" value="InterPro"/>
</dbReference>
<dbReference type="InterPro" id="IPR017871">
    <property type="entry name" value="ABC_transporter-like_CS"/>
</dbReference>
<dbReference type="Gene3D" id="1.10.287.380">
    <property type="entry name" value="Valyl-tRNA synthetase, C-terminal domain"/>
    <property type="match status" value="1"/>
</dbReference>
<dbReference type="HOGENOM" id="CLU_000604_36_0_11"/>
<feature type="region of interest" description="Disordered" evidence="4">
    <location>
        <begin position="525"/>
        <end position="659"/>
    </location>
</feature>
<evidence type="ECO:0000256" key="3">
    <source>
        <dbReference type="ARBA" id="ARBA00022840"/>
    </source>
</evidence>
<feature type="compositionally biased region" description="Low complexity" evidence="4">
    <location>
        <begin position="562"/>
        <end position="576"/>
    </location>
</feature>
<dbReference type="GO" id="GO:0005524">
    <property type="term" value="F:ATP binding"/>
    <property type="evidence" value="ECO:0007669"/>
    <property type="project" value="UniProtKB-KW"/>
</dbReference>
<dbReference type="Pfam" id="PF00005">
    <property type="entry name" value="ABC_tran"/>
    <property type="match status" value="2"/>
</dbReference>
<dbReference type="PANTHER" id="PTHR19211:SF14">
    <property type="entry name" value="ATP-BINDING CASSETTE SUB-FAMILY F MEMBER 1"/>
    <property type="match status" value="1"/>
</dbReference>
<dbReference type="InterPro" id="IPR032524">
    <property type="entry name" value="ABC_tran_C"/>
</dbReference>
<dbReference type="GO" id="GO:0003677">
    <property type="term" value="F:DNA binding"/>
    <property type="evidence" value="ECO:0007669"/>
    <property type="project" value="InterPro"/>
</dbReference>
<dbReference type="RefSeq" id="WP_012227288.1">
    <property type="nucleotide sequence ID" value="NZ_HG422565.1"/>
</dbReference>
<dbReference type="SUPFAM" id="SSF52540">
    <property type="entry name" value="P-loop containing nucleoside triphosphate hydrolases"/>
    <property type="match status" value="2"/>
</dbReference>
<dbReference type="InterPro" id="IPR037118">
    <property type="entry name" value="Val-tRNA_synth_C_sf"/>
</dbReference>
<dbReference type="STRING" id="1229780.BN381_310023"/>
<proteinExistence type="predicted"/>
<dbReference type="InterPro" id="IPR003439">
    <property type="entry name" value="ABC_transporter-like_ATP-bd"/>
</dbReference>
<dbReference type="OrthoDB" id="5592724at2"/>
<evidence type="ECO:0000259" key="5">
    <source>
        <dbReference type="PROSITE" id="PS50893"/>
    </source>
</evidence>
<keyword evidence="2" id="KW-0547">Nucleotide-binding</keyword>
<dbReference type="EMBL" id="CANL01000025">
    <property type="protein sequence ID" value="CCM63927.1"/>
    <property type="molecule type" value="Genomic_DNA"/>
</dbReference>
<dbReference type="Gene3D" id="3.40.50.300">
    <property type="entry name" value="P-loop containing nucleotide triphosphate hydrolases"/>
    <property type="match status" value="2"/>
</dbReference>
<accession>R4Z5R4</accession>
<dbReference type="PROSITE" id="PS00211">
    <property type="entry name" value="ABC_TRANSPORTER_1"/>
    <property type="match status" value="2"/>
</dbReference>
<feature type="domain" description="ABC transporter" evidence="5">
    <location>
        <begin position="325"/>
        <end position="541"/>
    </location>
</feature>
<dbReference type="AlphaFoldDB" id="R4Z5R4"/>
<feature type="compositionally biased region" description="Low complexity" evidence="4">
    <location>
        <begin position="591"/>
        <end position="621"/>
    </location>
</feature>
<dbReference type="FunFam" id="3.40.50.300:FF:000011">
    <property type="entry name" value="Putative ABC transporter ATP-binding component"/>
    <property type="match status" value="1"/>
</dbReference>
<dbReference type="InterPro" id="IPR027417">
    <property type="entry name" value="P-loop_NTPase"/>
</dbReference>
<dbReference type="Proteomes" id="UP000018291">
    <property type="component" value="Unassembled WGS sequence"/>
</dbReference>
<dbReference type="PROSITE" id="PS50893">
    <property type="entry name" value="ABC_TRANSPORTER_2"/>
    <property type="match status" value="2"/>
</dbReference>
<name>R4Z5R4_9ACTN</name>
<organism evidence="6 7">
    <name type="scientific">Candidatus Neomicrothrix parvicella RN1</name>
    <dbReference type="NCBI Taxonomy" id="1229780"/>
    <lineage>
        <taxon>Bacteria</taxon>
        <taxon>Bacillati</taxon>
        <taxon>Actinomycetota</taxon>
        <taxon>Acidimicrobiia</taxon>
        <taxon>Acidimicrobiales</taxon>
        <taxon>Microthrixaceae</taxon>
        <taxon>Candidatus Neomicrothrix</taxon>
    </lineage>
</organism>
<dbReference type="InterPro" id="IPR032781">
    <property type="entry name" value="ABC_tran_Xtn"/>
</dbReference>
<evidence type="ECO:0000313" key="6">
    <source>
        <dbReference type="EMBL" id="CCM63927.1"/>
    </source>
</evidence>
<evidence type="ECO:0000256" key="1">
    <source>
        <dbReference type="ARBA" id="ARBA00022737"/>
    </source>
</evidence>
<feature type="domain" description="ABC transporter" evidence="5">
    <location>
        <begin position="2"/>
        <end position="258"/>
    </location>
</feature>
<dbReference type="eggNOG" id="COG0488">
    <property type="taxonomic scope" value="Bacteria"/>
</dbReference>
<dbReference type="InterPro" id="IPR003593">
    <property type="entry name" value="AAA+_ATPase"/>
</dbReference>
<sequence length="721" mass="76078">MISVSSLEKAHGGRTLFRNVTFRLLPGRRIALVGGNGVGKTTILEIVVGHQQADAGDVHRTKDLSVGYLPQDLTDEVHDTVLAHVMAGAGDLAGMENELRSLEAEMASPDATKAEAALDAYGEISTRFEAAGGYQLEAEAQRVLAGLGFKATDANRSVSELSGGWRMRATLAQLLLSKPEVLVLDEPTNHLDVDSVTWLEEQLAAWPGSILFVSHDRDFIDAVAERVIEVVGGGATEYVGGFAEFIVQREERLANLQAQAASQAKSVAATEKFIDRFRYKATKARQVQSRLKTLEKLDRIELPDHRQLVAKFGFPKPQRSARVVAELEDISVGYDDDAPILTGVNLVVERGEKWALVGPNGAGKSTLVKLLLGQLQASAGHAQLGANVDVAYFAQQQVDELDLDATVEDTFRGAVGADPAGRNLRSILGSFGFRGDAVDRLVGDISGGERTRLALASIMVNPVNLLVLDEPTNHLDLPSCDVLEDALDAYPGTVLLVTHDRHLIRSVAEGLIEVRNGTVTVHTEVDDAVLHPHPLTGSVSGSGGGKAGSNKSGSGQSGSGKSGSSRSTGSGSGSARGPKRAQSQAAKQRTPRGAGTTSASAGGASPPASGAMATGASSSTAGRGGNPADRRKASAEERQRHSNATRELRKRVQAAEKRVGRTEGRVLEIQATMGDPAVYDDGDKVKVLVAELSEAKDKAAATMAEWEGLMAELDEVEAALG</sequence>
<protein>
    <submittedName>
        <fullName evidence="6">Putative ABC transporter related</fullName>
    </submittedName>
</protein>
<evidence type="ECO:0000256" key="2">
    <source>
        <dbReference type="ARBA" id="ARBA00022741"/>
    </source>
</evidence>
<gene>
    <name evidence="6" type="ORF">BN381_310023</name>
</gene>
<dbReference type="SMART" id="SM00382">
    <property type="entry name" value="AAA"/>
    <property type="match status" value="2"/>
</dbReference>
<keyword evidence="7" id="KW-1185">Reference proteome</keyword>
<dbReference type="CDD" id="cd03221">
    <property type="entry name" value="ABCF_EF-3"/>
    <property type="match status" value="2"/>
</dbReference>
<feature type="compositionally biased region" description="Basic and acidic residues" evidence="4">
    <location>
        <begin position="628"/>
        <end position="647"/>
    </location>
</feature>
<dbReference type="InterPro" id="IPR050611">
    <property type="entry name" value="ABCF"/>
</dbReference>
<dbReference type="Pfam" id="PF12848">
    <property type="entry name" value="ABC_tran_Xtn"/>
    <property type="match status" value="1"/>
</dbReference>
<dbReference type="Pfam" id="PF16326">
    <property type="entry name" value="ABC_tran_CTD"/>
    <property type="match status" value="1"/>
</dbReference>
<keyword evidence="1" id="KW-0677">Repeat</keyword>
<comment type="caution">
    <text evidence="6">The sequence shown here is derived from an EMBL/GenBank/DDBJ whole genome shotgun (WGS) entry which is preliminary data.</text>
</comment>
<dbReference type="PANTHER" id="PTHR19211">
    <property type="entry name" value="ATP-BINDING TRANSPORT PROTEIN-RELATED"/>
    <property type="match status" value="1"/>
</dbReference>
<evidence type="ECO:0000256" key="4">
    <source>
        <dbReference type="SAM" id="MobiDB-lite"/>
    </source>
</evidence>